<dbReference type="GO" id="GO:0016779">
    <property type="term" value="F:nucleotidyltransferase activity"/>
    <property type="evidence" value="ECO:0007669"/>
    <property type="project" value="UniProtKB-ARBA"/>
</dbReference>
<dbReference type="PANTHER" id="PTHR43777:SF1">
    <property type="entry name" value="MOLYBDENUM COFACTOR CYTIDYLYLTRANSFERASE"/>
    <property type="match status" value="1"/>
</dbReference>
<accession>A0A6M0IJS4</accession>
<dbReference type="Pfam" id="PF12804">
    <property type="entry name" value="NTP_transf_3"/>
    <property type="match status" value="1"/>
</dbReference>
<feature type="domain" description="MobA-like NTP transferase" evidence="1">
    <location>
        <begin position="43"/>
        <end position="205"/>
    </location>
</feature>
<organism evidence="2 3">
    <name type="scientific">Spirosoma agri</name>
    <dbReference type="NCBI Taxonomy" id="1987381"/>
    <lineage>
        <taxon>Bacteria</taxon>
        <taxon>Pseudomonadati</taxon>
        <taxon>Bacteroidota</taxon>
        <taxon>Cytophagia</taxon>
        <taxon>Cytophagales</taxon>
        <taxon>Cytophagaceae</taxon>
        <taxon>Spirosoma</taxon>
    </lineage>
</organism>
<dbReference type="InterPro" id="IPR025877">
    <property type="entry name" value="MobA-like_NTP_Trfase"/>
</dbReference>
<dbReference type="SUPFAM" id="SSF53448">
    <property type="entry name" value="Nucleotide-diphospho-sugar transferases"/>
    <property type="match status" value="1"/>
</dbReference>
<evidence type="ECO:0000313" key="2">
    <source>
        <dbReference type="EMBL" id="NEU68107.1"/>
    </source>
</evidence>
<sequence length="239" mass="26347">MKSFHRGNQVFNRINSIFPVDHEDTHLHVRYIKPSSLLKIGTIILAAGASTRMGGEPKQLLTYKGQSLIRRITDTALALQAGPVIVVLGANRERIVPELANLPVTLVDNEAWQTGMASSLKMGLAGLYLTNKDIDAVLVLLTDQPLVSVGLLLHMLETYTSENKEIVACRYDDQLGVPAIFGRKYVEPMLQLEGDKGAKWVIIKHRQDCAEVPFEAGAIDLDSKRDVELFSLVQTGTTL</sequence>
<evidence type="ECO:0000259" key="1">
    <source>
        <dbReference type="Pfam" id="PF12804"/>
    </source>
</evidence>
<dbReference type="CDD" id="cd04182">
    <property type="entry name" value="GT_2_like_f"/>
    <property type="match status" value="1"/>
</dbReference>
<proteinExistence type="predicted"/>
<dbReference type="InterPro" id="IPR029044">
    <property type="entry name" value="Nucleotide-diphossugar_trans"/>
</dbReference>
<dbReference type="AlphaFoldDB" id="A0A6M0IJS4"/>
<name>A0A6M0IJS4_9BACT</name>
<keyword evidence="2" id="KW-0808">Transferase</keyword>
<dbReference type="Gene3D" id="3.90.550.10">
    <property type="entry name" value="Spore Coat Polysaccharide Biosynthesis Protein SpsA, Chain A"/>
    <property type="match status" value="1"/>
</dbReference>
<gene>
    <name evidence="2" type="ORF">GK091_14540</name>
</gene>
<comment type="caution">
    <text evidence="2">The sequence shown here is derived from an EMBL/GenBank/DDBJ whole genome shotgun (WGS) entry which is preliminary data.</text>
</comment>
<evidence type="ECO:0000313" key="3">
    <source>
        <dbReference type="Proteomes" id="UP000477386"/>
    </source>
</evidence>
<dbReference type="PANTHER" id="PTHR43777">
    <property type="entry name" value="MOLYBDENUM COFACTOR CYTIDYLYLTRANSFERASE"/>
    <property type="match status" value="1"/>
</dbReference>
<protein>
    <submittedName>
        <fullName evidence="2">Nucleotidyltransferase family protein</fullName>
    </submittedName>
</protein>
<dbReference type="Proteomes" id="UP000477386">
    <property type="component" value="Unassembled WGS sequence"/>
</dbReference>
<reference evidence="2 3" key="1">
    <citation type="submission" date="2020-02" db="EMBL/GenBank/DDBJ databases">
        <title>Draft genome sequence of two Spirosoma agri KCTC 52727 and Spirosoma terrae KCTC 52035.</title>
        <authorList>
            <person name="Rojas J."/>
            <person name="Ambika Manirajan B."/>
            <person name="Ratering S."/>
            <person name="Suarez C."/>
            <person name="Schnell S."/>
        </authorList>
    </citation>
    <scope>NUCLEOTIDE SEQUENCE [LARGE SCALE GENOMIC DNA]</scope>
    <source>
        <strain evidence="2 3">KCTC 52727</strain>
    </source>
</reference>
<dbReference type="EMBL" id="JAAGNZ010000001">
    <property type="protein sequence ID" value="NEU68107.1"/>
    <property type="molecule type" value="Genomic_DNA"/>
</dbReference>
<keyword evidence="3" id="KW-1185">Reference proteome</keyword>